<evidence type="ECO:0000259" key="15">
    <source>
        <dbReference type="Pfam" id="PF04567"/>
    </source>
</evidence>
<comment type="similarity">
    <text evidence="1">Belongs to the RNA polymerase beta chain family.</text>
</comment>
<dbReference type="InterPro" id="IPR037033">
    <property type="entry name" value="DNA-dir_RNAP_su2_hyb_sf"/>
</dbReference>
<dbReference type="InterPro" id="IPR014724">
    <property type="entry name" value="RNA_pol_RPB2_OB-fold"/>
</dbReference>
<evidence type="ECO:0000256" key="8">
    <source>
        <dbReference type="ARBA" id="ARBA00023163"/>
    </source>
</evidence>
<name>A0A6C0BUB1_9ZZZZ</name>
<dbReference type="GO" id="GO:0003677">
    <property type="term" value="F:DNA binding"/>
    <property type="evidence" value="ECO:0007669"/>
    <property type="project" value="InterPro"/>
</dbReference>
<dbReference type="Pfam" id="PF04561">
    <property type="entry name" value="RNA_pol_Rpb2_2"/>
    <property type="match status" value="1"/>
</dbReference>
<keyword evidence="8" id="KW-0804">Transcription</keyword>
<dbReference type="InterPro" id="IPR007644">
    <property type="entry name" value="RNA_pol_bsu_protrusion"/>
</dbReference>
<dbReference type="GO" id="GO:0046872">
    <property type="term" value="F:metal ion binding"/>
    <property type="evidence" value="ECO:0007669"/>
    <property type="project" value="UniProtKB-KW"/>
</dbReference>
<accession>A0A6C0BUB1</accession>
<dbReference type="Pfam" id="PF00562">
    <property type="entry name" value="RNA_pol_Rpb2_6"/>
    <property type="match status" value="1"/>
</dbReference>
<dbReference type="InterPro" id="IPR007120">
    <property type="entry name" value="DNA-dir_RNAP_su2_dom"/>
</dbReference>
<dbReference type="EC" id="2.7.7.6" evidence="2"/>
<evidence type="ECO:0000313" key="16">
    <source>
        <dbReference type="EMBL" id="QHS95670.1"/>
    </source>
</evidence>
<evidence type="ECO:0000259" key="12">
    <source>
        <dbReference type="Pfam" id="PF04563"/>
    </source>
</evidence>
<feature type="domain" description="DNA-directed RNA polymerase subunit 2 hybrid-binding" evidence="9">
    <location>
        <begin position="719"/>
        <end position="1087"/>
    </location>
</feature>
<evidence type="ECO:0000256" key="3">
    <source>
        <dbReference type="ARBA" id="ARBA00022478"/>
    </source>
</evidence>
<dbReference type="FunFam" id="3.90.1800.10:FF:000002">
    <property type="entry name" value="DNA-directed RNA polymerase subunit beta"/>
    <property type="match status" value="1"/>
</dbReference>
<dbReference type="Gene3D" id="3.90.1100.10">
    <property type="match status" value="2"/>
</dbReference>
<dbReference type="GO" id="GO:0000428">
    <property type="term" value="C:DNA-directed RNA polymerase complex"/>
    <property type="evidence" value="ECO:0007669"/>
    <property type="project" value="UniProtKB-KW"/>
</dbReference>
<dbReference type="Pfam" id="PF04566">
    <property type="entry name" value="RNA_pol_Rpb2_4"/>
    <property type="match status" value="1"/>
</dbReference>
<keyword evidence="7" id="KW-0862">Zinc</keyword>
<dbReference type="InterPro" id="IPR007645">
    <property type="entry name" value="RNA_pol_Rpb2_3"/>
</dbReference>
<keyword evidence="4" id="KW-0808">Transferase</keyword>
<feature type="domain" description="RNA polymerase Rpb2" evidence="10">
    <location>
        <begin position="1089"/>
        <end position="1180"/>
    </location>
</feature>
<proteinExistence type="inferred from homology"/>
<evidence type="ECO:0000256" key="6">
    <source>
        <dbReference type="ARBA" id="ARBA00022723"/>
    </source>
</evidence>
<dbReference type="InterPro" id="IPR007647">
    <property type="entry name" value="RNA_pol_Rpb2_5"/>
</dbReference>
<dbReference type="Pfam" id="PF04560">
    <property type="entry name" value="RNA_pol_Rpb2_7"/>
    <property type="match status" value="1"/>
</dbReference>
<dbReference type="PANTHER" id="PTHR20856">
    <property type="entry name" value="DNA-DIRECTED RNA POLYMERASE I SUBUNIT 2"/>
    <property type="match status" value="1"/>
</dbReference>
<dbReference type="GO" id="GO:0032549">
    <property type="term" value="F:ribonucleoside binding"/>
    <property type="evidence" value="ECO:0007669"/>
    <property type="project" value="InterPro"/>
</dbReference>
<dbReference type="CDD" id="cd00653">
    <property type="entry name" value="RNA_pol_B_RPB2"/>
    <property type="match status" value="1"/>
</dbReference>
<dbReference type="InterPro" id="IPR037034">
    <property type="entry name" value="RNA_pol_Rpb2_2_sf"/>
</dbReference>
<sequence>MYSVEEYVEAPWEIIKSYFDEQHLNRLVRHQIESYNTFITVELKKTINMFNPIHVHYEPSLDAPEGSTSDEPVIDVYVTFDNFHLYRPQIHENNGATKIMFPQEARLRNFTYSSTMVVDMNIKIIVDGAQTFHRVIPKIHIGKMPIMLKSSICVLTQYPHLAPEVTGECRMDPGGYFIINGSEKTVLAQERAADNKIYCFNASKNNSKWLVVAELKAVPDFICISAKQINMMISAKDNGFGHSLYIKIPRLKNPIPVFVLFRALGVESDKKICEYIVLNMGDSKMEKMLSVLKASIVDASKYMTQEEAMVHITSQAMFTQIGMNKANGDKKKREFTEDVLANDLFPNAPTHEQKIYYLGYMANRILQCYFGWIKEDDRDSYVNKQVDATGVLLNNLGRNLFNNLVKDMRKQIKNEIKTGSWRSRDDYLNIINDTNVYKIVKTTILDNGFKRSLSTGDFGAKGTGSGNNTKVGVAQVLNRLSYPSSLSHLRRINTPIDKSGKLVQPRKLHATTWGFLCPAETPEGASIGVVKNLSYLTHVSTSSSSQPSIDYILPEIIKFTDLTTPSDVYGKVKVFVNGNWLGVTDDPVTLYSDLKEKKYQGILNIYTAIIFDIKNLEIRVYTDGGRLTRPLLKVRNNKILLTDDVIMRLKNHELTWDDLFTNHNLSESVLEYIDVEEQNYCMIAMTPDKLSEDVDVDGKTCRYNYTHCEIHPSTIFGVVASCIPFPEHNQSPRNTYQCAMGKQSMGVYMTNYDSRMDKTAYVLSTPMRPLVDTRVMNIMKLNQAPSGSMVIVAIATYSGYNQEDSIIVNRGAIERGLFCATIYHTERDEDKKIHGDEEIRCRPDASKTKGMKFANYSKLTSKGVMPENTLIKDNDVIIGKVVPIKENRNDHTKVVKFQDESHTYRTREECYVDKNYIDCNGDGYSFCKVRVRAYRQPIIGDKLSSRHGQKGTTGVIMNEEDMPFTADGVRPDIIINPHAIPSRMTIAQLKETLLGKVLLQIGMFGDGTSFNDLSVEFISKELTKVGFEKHGNEVLMNGMTGEQMETSVFMGPAFYQRLKHMVKDKQHSRSIGPMVVLTRQPAEGRSRDGGHRFGEMERDCTISHGISRFTKGRLYDSSDKFQIHVCNKCGMTASFNDSRDIHLCKTCDNRVDFSYVELPYSCKLLFQELTTMNVSPRILTEQACLTSTN</sequence>
<evidence type="ECO:0000256" key="2">
    <source>
        <dbReference type="ARBA" id="ARBA00012418"/>
    </source>
</evidence>
<organism evidence="16">
    <name type="scientific">viral metagenome</name>
    <dbReference type="NCBI Taxonomy" id="1070528"/>
    <lineage>
        <taxon>unclassified sequences</taxon>
        <taxon>metagenomes</taxon>
        <taxon>organismal metagenomes</taxon>
    </lineage>
</organism>
<dbReference type="Gene3D" id="2.40.50.150">
    <property type="match status" value="1"/>
</dbReference>
<evidence type="ECO:0000259" key="9">
    <source>
        <dbReference type="Pfam" id="PF00562"/>
    </source>
</evidence>
<dbReference type="InterPro" id="IPR007642">
    <property type="entry name" value="RNA_pol_Rpb2_2"/>
</dbReference>
<dbReference type="EMBL" id="MN739255">
    <property type="protein sequence ID" value="QHS95670.1"/>
    <property type="molecule type" value="Genomic_DNA"/>
</dbReference>
<dbReference type="AlphaFoldDB" id="A0A6C0BUB1"/>
<evidence type="ECO:0000259" key="10">
    <source>
        <dbReference type="Pfam" id="PF04560"/>
    </source>
</evidence>
<dbReference type="InterPro" id="IPR015712">
    <property type="entry name" value="DNA-dir_RNA_pol_su2"/>
</dbReference>
<evidence type="ECO:0000256" key="4">
    <source>
        <dbReference type="ARBA" id="ARBA00022679"/>
    </source>
</evidence>
<evidence type="ECO:0000256" key="7">
    <source>
        <dbReference type="ARBA" id="ARBA00022833"/>
    </source>
</evidence>
<dbReference type="InterPro" id="IPR007641">
    <property type="entry name" value="RNA_pol_Rpb2_7"/>
</dbReference>
<dbReference type="InterPro" id="IPR007121">
    <property type="entry name" value="RNA_pol_bsu_CS"/>
</dbReference>
<dbReference type="InterPro" id="IPR007646">
    <property type="entry name" value="RNA_pol_Rpb2_4"/>
</dbReference>
<feature type="domain" description="RNA polymerase Rpb2" evidence="11">
    <location>
        <begin position="194"/>
        <end position="387"/>
    </location>
</feature>
<dbReference type="GO" id="GO:0003899">
    <property type="term" value="F:DNA-directed RNA polymerase activity"/>
    <property type="evidence" value="ECO:0007669"/>
    <property type="project" value="UniProtKB-EC"/>
</dbReference>
<feature type="domain" description="RNA polymerase Rpb2" evidence="14">
    <location>
        <begin position="574"/>
        <end position="634"/>
    </location>
</feature>
<dbReference type="Gene3D" id="3.90.1800.10">
    <property type="entry name" value="RNA polymerase alpha subunit dimerisation domain"/>
    <property type="match status" value="1"/>
</dbReference>
<dbReference type="Pfam" id="PF04565">
    <property type="entry name" value="RNA_pol_Rpb2_3"/>
    <property type="match status" value="1"/>
</dbReference>
<reference evidence="16" key="1">
    <citation type="journal article" date="2020" name="Nature">
        <title>Giant virus diversity and host interactions through global metagenomics.</title>
        <authorList>
            <person name="Schulz F."/>
            <person name="Roux S."/>
            <person name="Paez-Espino D."/>
            <person name="Jungbluth S."/>
            <person name="Walsh D.A."/>
            <person name="Denef V.J."/>
            <person name="McMahon K.D."/>
            <person name="Konstantinidis K.T."/>
            <person name="Eloe-Fadrosh E.A."/>
            <person name="Kyrpides N.C."/>
            <person name="Woyke T."/>
        </authorList>
    </citation>
    <scope>NUCLEOTIDE SEQUENCE</scope>
    <source>
        <strain evidence="16">GVMAG-M-3300018868-6</strain>
    </source>
</reference>
<evidence type="ECO:0000256" key="5">
    <source>
        <dbReference type="ARBA" id="ARBA00022695"/>
    </source>
</evidence>
<protein>
    <recommendedName>
        <fullName evidence="2">DNA-directed RNA polymerase</fullName>
        <ecNumber evidence="2">2.7.7.6</ecNumber>
    </recommendedName>
</protein>
<dbReference type="GO" id="GO:0006351">
    <property type="term" value="P:DNA-templated transcription"/>
    <property type="evidence" value="ECO:0007669"/>
    <property type="project" value="InterPro"/>
</dbReference>
<dbReference type="Gene3D" id="2.40.270.10">
    <property type="entry name" value="DNA-directed RNA polymerase, subunit 2, domain 6"/>
    <property type="match status" value="1"/>
</dbReference>
<feature type="domain" description="RNA polymerase Rpb2" evidence="13">
    <location>
        <begin position="475"/>
        <end position="539"/>
    </location>
</feature>
<keyword evidence="5" id="KW-0548">Nucleotidyltransferase</keyword>
<dbReference type="PROSITE" id="PS01166">
    <property type="entry name" value="RNA_POL_BETA"/>
    <property type="match status" value="1"/>
</dbReference>
<evidence type="ECO:0000256" key="1">
    <source>
        <dbReference type="ARBA" id="ARBA00006835"/>
    </source>
</evidence>
<feature type="domain" description="RNA polymerase Rpb2" evidence="15">
    <location>
        <begin position="656"/>
        <end position="712"/>
    </location>
</feature>
<keyword evidence="6" id="KW-0479">Metal-binding</keyword>
<evidence type="ECO:0000259" key="11">
    <source>
        <dbReference type="Pfam" id="PF04561"/>
    </source>
</evidence>
<dbReference type="Pfam" id="PF04563">
    <property type="entry name" value="RNA_pol_Rpb2_1"/>
    <property type="match status" value="1"/>
</dbReference>
<dbReference type="Pfam" id="PF04567">
    <property type="entry name" value="RNA_pol_Rpb2_5"/>
    <property type="match status" value="1"/>
</dbReference>
<evidence type="ECO:0000259" key="14">
    <source>
        <dbReference type="Pfam" id="PF04566"/>
    </source>
</evidence>
<evidence type="ECO:0000259" key="13">
    <source>
        <dbReference type="Pfam" id="PF04565"/>
    </source>
</evidence>
<keyword evidence="3" id="KW-0240">DNA-directed RNA polymerase</keyword>
<feature type="domain" description="RNA polymerase beta subunit protrusion" evidence="12">
    <location>
        <begin position="27"/>
        <end position="420"/>
    </location>
</feature>
<dbReference type="Gene3D" id="3.90.1110.10">
    <property type="entry name" value="RNA polymerase Rpb2, domain 2"/>
    <property type="match status" value="1"/>
</dbReference>
<dbReference type="SUPFAM" id="SSF64484">
    <property type="entry name" value="beta and beta-prime subunits of DNA dependent RNA-polymerase"/>
    <property type="match status" value="1"/>
</dbReference>